<protein>
    <submittedName>
        <fullName evidence="1">Uncharacterized protein</fullName>
    </submittedName>
</protein>
<sequence>MAAASRAEATPGDAPAATLAQASAVLGGSSAPEDGQSVAALDQPLAELETTLLPNTRHAGDALLERVLYALCHYGDASEALAELDAKLETLQQFLRDTGLSGIPLRAESASTDLASETRTTFEQRARLSDATALVASILRADE</sequence>
<dbReference type="Proteomes" id="UP001214603">
    <property type="component" value="Chromosome 3"/>
</dbReference>
<evidence type="ECO:0000313" key="1">
    <source>
        <dbReference type="EMBL" id="WFD03141.1"/>
    </source>
</evidence>
<organism evidence="1 2">
    <name type="scientific">Malassezia obtusa</name>
    <dbReference type="NCBI Taxonomy" id="76774"/>
    <lineage>
        <taxon>Eukaryota</taxon>
        <taxon>Fungi</taxon>
        <taxon>Dikarya</taxon>
        <taxon>Basidiomycota</taxon>
        <taxon>Ustilaginomycotina</taxon>
        <taxon>Malasseziomycetes</taxon>
        <taxon>Malasseziales</taxon>
        <taxon>Malasseziaceae</taxon>
        <taxon>Malassezia</taxon>
    </lineage>
</organism>
<gene>
    <name evidence="1" type="ORF">MOBT1_001830</name>
</gene>
<reference evidence="1" key="1">
    <citation type="submission" date="2023-03" db="EMBL/GenBank/DDBJ databases">
        <title>Mating type loci evolution in Malassezia.</title>
        <authorList>
            <person name="Coelho M.A."/>
        </authorList>
    </citation>
    <scope>NUCLEOTIDE SEQUENCE</scope>
    <source>
        <strain evidence="1">CBS 7876</strain>
    </source>
</reference>
<name>A0AAF0IWK9_9BASI</name>
<evidence type="ECO:0000313" key="2">
    <source>
        <dbReference type="Proteomes" id="UP001214603"/>
    </source>
</evidence>
<dbReference type="AlphaFoldDB" id="A0AAF0IWK9"/>
<accession>A0AAF0IWK9</accession>
<keyword evidence="2" id="KW-1185">Reference proteome</keyword>
<proteinExistence type="predicted"/>
<dbReference type="EMBL" id="CP119936">
    <property type="protein sequence ID" value="WFD03141.1"/>
    <property type="molecule type" value="Genomic_DNA"/>
</dbReference>